<dbReference type="Proteomes" id="UP000254649">
    <property type="component" value="Unassembled WGS sequence"/>
</dbReference>
<evidence type="ECO:0000313" key="2">
    <source>
        <dbReference type="Proteomes" id="UP000254649"/>
    </source>
</evidence>
<gene>
    <name evidence="1" type="ORF">NCTC10801_01704</name>
</gene>
<name>A0A380TV01_9PAST</name>
<organism evidence="1 2">
    <name type="scientific">[Actinobacillus] rossii</name>
    <dbReference type="NCBI Taxonomy" id="123820"/>
    <lineage>
        <taxon>Bacteria</taxon>
        <taxon>Pseudomonadati</taxon>
        <taxon>Pseudomonadota</taxon>
        <taxon>Gammaproteobacteria</taxon>
        <taxon>Pasteurellales</taxon>
        <taxon>Pasteurellaceae</taxon>
    </lineage>
</organism>
<reference evidence="1 2" key="1">
    <citation type="submission" date="2018-06" db="EMBL/GenBank/DDBJ databases">
        <authorList>
            <consortium name="Pathogen Informatics"/>
            <person name="Doyle S."/>
        </authorList>
    </citation>
    <scope>NUCLEOTIDE SEQUENCE [LARGE SCALE GENOMIC DNA]</scope>
    <source>
        <strain evidence="1 2">NCTC10801</strain>
    </source>
</reference>
<dbReference type="AlphaFoldDB" id="A0A380TV01"/>
<dbReference type="OrthoDB" id="5680712at2"/>
<evidence type="ECO:0000313" key="1">
    <source>
        <dbReference type="EMBL" id="SUT92503.1"/>
    </source>
</evidence>
<keyword evidence="2" id="KW-1185">Reference proteome</keyword>
<dbReference type="EMBL" id="UFRQ01000003">
    <property type="protein sequence ID" value="SUT92503.1"/>
    <property type="molecule type" value="Genomic_DNA"/>
</dbReference>
<protein>
    <submittedName>
        <fullName evidence="1">Uncharacterized protein</fullName>
    </submittedName>
</protein>
<proteinExistence type="predicted"/>
<accession>A0A380TV01</accession>
<sequence>MYVSGNESAAEKFCKENQIAVEPVQSWGDCRHVIGKSRYRVEYAFSNLSQGEREILLAMAELDINDLVSTTFSGEKLHHYTENGQRKIGKALRKVRSISRAFPEGITEREFTLIDKALLN</sequence>